<evidence type="ECO:0000259" key="5">
    <source>
        <dbReference type="Pfam" id="PF02776"/>
    </source>
</evidence>
<dbReference type="InterPro" id="IPR012001">
    <property type="entry name" value="Thiamin_PyroP_enz_TPP-bd_dom"/>
</dbReference>
<dbReference type="Pfam" id="PF02775">
    <property type="entry name" value="TPP_enzyme_C"/>
    <property type="match status" value="1"/>
</dbReference>
<evidence type="ECO:0000256" key="1">
    <source>
        <dbReference type="ARBA" id="ARBA00022793"/>
    </source>
</evidence>
<dbReference type="PANTHER" id="PTHR42818:SF1">
    <property type="entry name" value="SULFOPYRUVATE DECARBOXYLASE"/>
    <property type="match status" value="1"/>
</dbReference>
<evidence type="ECO:0000256" key="2">
    <source>
        <dbReference type="ARBA" id="ARBA00023052"/>
    </source>
</evidence>
<dbReference type="RefSeq" id="WP_115056997.1">
    <property type="nucleotide sequence ID" value="NZ_UGJF01000001.1"/>
</dbReference>
<dbReference type="InterPro" id="IPR017684">
    <property type="entry name" value="Phosphono-pyrv_decarboxylase"/>
</dbReference>
<dbReference type="Gene3D" id="3.40.50.970">
    <property type="match status" value="2"/>
</dbReference>
<dbReference type="EMBL" id="UGJF01000001">
    <property type="protein sequence ID" value="STQ88299.1"/>
    <property type="molecule type" value="Genomic_DNA"/>
</dbReference>
<dbReference type="GO" id="GO:0032923">
    <property type="term" value="P:organic phosphonate biosynthetic process"/>
    <property type="evidence" value="ECO:0007669"/>
    <property type="project" value="InterPro"/>
</dbReference>
<dbReference type="GO" id="GO:0030976">
    <property type="term" value="F:thiamine pyrophosphate binding"/>
    <property type="evidence" value="ECO:0007669"/>
    <property type="project" value="InterPro"/>
</dbReference>
<dbReference type="Pfam" id="PF02776">
    <property type="entry name" value="TPP_enzyme_N"/>
    <property type="match status" value="1"/>
</dbReference>
<dbReference type="InterPro" id="IPR051818">
    <property type="entry name" value="TPP_dependent_decarboxylase"/>
</dbReference>
<keyword evidence="2" id="KW-0786">Thiamine pyrophosphate</keyword>
<evidence type="ECO:0000313" key="7">
    <source>
        <dbReference type="Proteomes" id="UP000255269"/>
    </source>
</evidence>
<proteinExistence type="predicted"/>
<evidence type="ECO:0000259" key="4">
    <source>
        <dbReference type="Pfam" id="PF02775"/>
    </source>
</evidence>
<evidence type="ECO:0000256" key="3">
    <source>
        <dbReference type="ARBA" id="ARBA00023239"/>
    </source>
</evidence>
<keyword evidence="6" id="KW-0670">Pyruvate</keyword>
<dbReference type="GO" id="GO:0033980">
    <property type="term" value="F:phosphonopyruvate decarboxylase activity"/>
    <property type="evidence" value="ECO:0007669"/>
    <property type="project" value="InterPro"/>
</dbReference>
<dbReference type="NCBIfam" id="TIGR03297">
    <property type="entry name" value="Ppyr-DeCO2ase"/>
    <property type="match status" value="1"/>
</dbReference>
<dbReference type="InterPro" id="IPR011766">
    <property type="entry name" value="TPP_enzyme_TPP-bd"/>
</dbReference>
<dbReference type="CDD" id="cd07035">
    <property type="entry name" value="TPP_PYR_POX_like"/>
    <property type="match status" value="1"/>
</dbReference>
<feature type="domain" description="Thiamine pyrophosphate enzyme N-terminal TPP-binding" evidence="5">
    <location>
        <begin position="7"/>
        <end position="111"/>
    </location>
</feature>
<name>A0A377Q0J1_9HELI</name>
<gene>
    <name evidence="6" type="ORF">NCTC13156_01136</name>
</gene>
<protein>
    <submittedName>
        <fullName evidence="6">Phosphonopyruvate decarboxylase</fullName>
    </submittedName>
</protein>
<dbReference type="Proteomes" id="UP000255269">
    <property type="component" value="Unassembled WGS sequence"/>
</dbReference>
<accession>A0A377Q0J1</accession>
<keyword evidence="3" id="KW-0456">Lyase</keyword>
<sequence>MINSLDFAEFLKEYIEFYAGVPDSSLKSLNSALKEVLGDNNFYTTSNEGQAVAFAGGYHLATSKVGVVYMQNSGLGNAINPLLSLMDKKVYQIPLIMFIGMRGGENDEPQHRKQGLVTKAILEACEIPSIFLSKEIENAKRQFIEAFEECNKNLSIMAILIEKDTFDLYLPKNKMEKDRFCLKREEAISIIQDYFLEAKFISTTGMISRELYELRDKKKMQHNSDFLVVGSMGFASSIAYILSKYTTNQIVCLDGDGAFLMHMGCLSNFCDSAFIHIVLNNFVHDSVGGQETNAGNVNFLEIAKGCGYQKCYRVSAEKELRELLERIGHLRELIFIEIDVARGARKDLGRPKDIIRLKEEFCKGL</sequence>
<evidence type="ECO:0000313" key="6">
    <source>
        <dbReference type="EMBL" id="STQ88299.1"/>
    </source>
</evidence>
<keyword evidence="1" id="KW-0210">Decarboxylase</keyword>
<feature type="domain" description="Thiamine pyrophosphate enzyme TPP-binding" evidence="4">
    <location>
        <begin position="209"/>
        <end position="338"/>
    </location>
</feature>
<dbReference type="SUPFAM" id="SSF52518">
    <property type="entry name" value="Thiamin diphosphate-binding fold (THDP-binding)"/>
    <property type="match status" value="2"/>
</dbReference>
<organism evidence="6 7">
    <name type="scientific">Helicobacter pullorum</name>
    <dbReference type="NCBI Taxonomy" id="35818"/>
    <lineage>
        <taxon>Bacteria</taxon>
        <taxon>Pseudomonadati</taxon>
        <taxon>Campylobacterota</taxon>
        <taxon>Epsilonproteobacteria</taxon>
        <taxon>Campylobacterales</taxon>
        <taxon>Helicobacteraceae</taxon>
        <taxon>Helicobacter</taxon>
    </lineage>
</organism>
<dbReference type="InterPro" id="IPR029061">
    <property type="entry name" value="THDP-binding"/>
</dbReference>
<reference evidence="6 7" key="1">
    <citation type="submission" date="2018-06" db="EMBL/GenBank/DDBJ databases">
        <authorList>
            <consortium name="Pathogen Informatics"/>
            <person name="Doyle S."/>
        </authorList>
    </citation>
    <scope>NUCLEOTIDE SEQUENCE [LARGE SCALE GENOMIC DNA]</scope>
    <source>
        <strain evidence="6 7">NCTC13156</strain>
    </source>
</reference>
<dbReference type="PANTHER" id="PTHR42818">
    <property type="entry name" value="SULFOPYRUVATE DECARBOXYLASE SUBUNIT ALPHA"/>
    <property type="match status" value="1"/>
</dbReference>
<dbReference type="AlphaFoldDB" id="A0A377Q0J1"/>